<keyword evidence="1" id="KW-1133">Transmembrane helix</keyword>
<keyword evidence="3" id="KW-1185">Reference proteome</keyword>
<dbReference type="KEGG" id="naj:B1756_09415"/>
<dbReference type="GeneID" id="32894297"/>
<keyword evidence="1" id="KW-0812">Transmembrane</keyword>
<dbReference type="AlphaFoldDB" id="A0A2Z2HUU0"/>
<feature type="transmembrane region" description="Helical" evidence="1">
    <location>
        <begin position="6"/>
        <end position="22"/>
    </location>
</feature>
<proteinExistence type="predicted"/>
<accession>A0A2Z2HUU0</accession>
<feature type="transmembrane region" description="Helical" evidence="1">
    <location>
        <begin position="63"/>
        <end position="87"/>
    </location>
</feature>
<sequence length="100" mass="10359">MWAGVYLAVLAIAGVATYFYVVEERSVEFMAAVAGAGWGIAAVSGGAIDVVSDGTTSTVTAGAAQYVFAGLAILSLAAFLGALMGWYPEDRDPLWSDFEL</sequence>
<gene>
    <name evidence="2" type="ORF">B1756_09415</name>
</gene>
<organism evidence="2 3">
    <name type="scientific">Natrarchaeobaculum aegyptiacum</name>
    <dbReference type="NCBI Taxonomy" id="745377"/>
    <lineage>
        <taxon>Archaea</taxon>
        <taxon>Methanobacteriati</taxon>
        <taxon>Methanobacteriota</taxon>
        <taxon>Stenosarchaea group</taxon>
        <taxon>Halobacteria</taxon>
        <taxon>Halobacteriales</taxon>
        <taxon>Natrialbaceae</taxon>
        <taxon>Natrarchaeobaculum</taxon>
    </lineage>
</organism>
<evidence type="ECO:0000256" key="1">
    <source>
        <dbReference type="SAM" id="Phobius"/>
    </source>
</evidence>
<evidence type="ECO:0000313" key="2">
    <source>
        <dbReference type="EMBL" id="ARS89925.1"/>
    </source>
</evidence>
<protein>
    <submittedName>
        <fullName evidence="2">Uncharacterized protein</fullName>
    </submittedName>
</protein>
<feature type="transmembrane region" description="Helical" evidence="1">
    <location>
        <begin position="29"/>
        <end position="51"/>
    </location>
</feature>
<dbReference type="EMBL" id="CP019893">
    <property type="protein sequence ID" value="ARS89925.1"/>
    <property type="molecule type" value="Genomic_DNA"/>
</dbReference>
<reference evidence="3" key="1">
    <citation type="submission" date="2017-02" db="EMBL/GenBank/DDBJ databases">
        <title>Natronthermophilus aegyptiacus gen. nov.,sp. nov., an aerobic, extremely halophilic alkalithermophilic archaeon isolated from the athalassohaline Wadi An Natrun, Egypt.</title>
        <authorList>
            <person name="Zhao B."/>
        </authorList>
    </citation>
    <scope>NUCLEOTIDE SEQUENCE [LARGE SCALE GENOMIC DNA]</scope>
    <source>
        <strain evidence="3">JW/NM-HA 15</strain>
    </source>
</reference>
<dbReference type="Proteomes" id="UP000250088">
    <property type="component" value="Chromosome"/>
</dbReference>
<evidence type="ECO:0000313" key="3">
    <source>
        <dbReference type="Proteomes" id="UP000250088"/>
    </source>
</evidence>
<dbReference type="RefSeq" id="WP_086888304.1">
    <property type="nucleotide sequence ID" value="NZ_CP019893.1"/>
</dbReference>
<keyword evidence="1" id="KW-0472">Membrane</keyword>
<name>A0A2Z2HUU0_9EURY</name>